<feature type="compositionally biased region" description="Basic and acidic residues" evidence="1">
    <location>
        <begin position="97"/>
        <end position="114"/>
    </location>
</feature>
<feature type="region of interest" description="Disordered" evidence="1">
    <location>
        <begin position="23"/>
        <end position="138"/>
    </location>
</feature>
<evidence type="ECO:0000313" key="3">
    <source>
        <dbReference type="EnsemblMetazoa" id="G17639.1:cds"/>
    </source>
</evidence>
<reference evidence="3" key="1">
    <citation type="submission" date="2022-08" db="UniProtKB">
        <authorList>
            <consortium name="EnsemblMetazoa"/>
        </authorList>
    </citation>
    <scope>IDENTIFICATION</scope>
    <source>
        <strain evidence="3">05x7-T-G4-1.051#20</strain>
    </source>
</reference>
<organism evidence="3 4">
    <name type="scientific">Magallana gigas</name>
    <name type="common">Pacific oyster</name>
    <name type="synonym">Crassostrea gigas</name>
    <dbReference type="NCBI Taxonomy" id="29159"/>
    <lineage>
        <taxon>Eukaryota</taxon>
        <taxon>Metazoa</taxon>
        <taxon>Spiralia</taxon>
        <taxon>Lophotrochozoa</taxon>
        <taxon>Mollusca</taxon>
        <taxon>Bivalvia</taxon>
        <taxon>Autobranchia</taxon>
        <taxon>Pteriomorphia</taxon>
        <taxon>Ostreida</taxon>
        <taxon>Ostreoidea</taxon>
        <taxon>Ostreidae</taxon>
        <taxon>Magallana</taxon>
    </lineage>
</organism>
<dbReference type="Proteomes" id="UP000005408">
    <property type="component" value="Unassembled WGS sequence"/>
</dbReference>
<evidence type="ECO:0000313" key="4">
    <source>
        <dbReference type="Proteomes" id="UP000005408"/>
    </source>
</evidence>
<dbReference type="AlphaFoldDB" id="A0A8W8J8U1"/>
<keyword evidence="2" id="KW-0812">Transmembrane</keyword>
<feature type="transmembrane region" description="Helical" evidence="2">
    <location>
        <begin position="334"/>
        <end position="355"/>
    </location>
</feature>
<keyword evidence="2" id="KW-1133">Transmembrane helix</keyword>
<protein>
    <submittedName>
        <fullName evidence="3">Uncharacterized protein</fullName>
    </submittedName>
</protein>
<keyword evidence="2" id="KW-0472">Membrane</keyword>
<dbReference type="EnsemblMetazoa" id="G17639.1">
    <property type="protein sequence ID" value="G17639.1:cds"/>
    <property type="gene ID" value="G17639"/>
</dbReference>
<sequence>MDKKSTRQFKEIKRIWIKGLREIKRLGDGKAIEVKENWNGKSEKKREKQSGQSKKKAKNQTGQSEKKAKKQTGQSAKKAKHQTGESEKKAKNQSGQSEKKARNQARQSEEKAEKQTGQSEKAIYDNERREFGSNHKEKPVKNHWRQRNYTDFCPRHCFKLLKSILGIILVFSHCAWVDGLGYGQQENKTVFGILQHTVSTVSHCPHESEYMKRASDKCAVACGRFFQTENCAYHCMRDSSKKSLVEFCAKPVRLFDFCPVYDLLGQRIQKDFDALCKKSKSFQRHYSSSDIFFCDPENCLQLKDAGGSTNSTGLVTETTQSYSGDINDTLSSQYWYMLWLFSLAVIAVLVIVCIFQMRKKISAGFGKITTKKNPNSSEEISENGAFITSVLKIDTTVQL</sequence>
<evidence type="ECO:0000256" key="1">
    <source>
        <dbReference type="SAM" id="MobiDB-lite"/>
    </source>
</evidence>
<feature type="compositionally biased region" description="Basic and acidic residues" evidence="1">
    <location>
        <begin position="23"/>
        <end position="49"/>
    </location>
</feature>
<feature type="compositionally biased region" description="Basic and acidic residues" evidence="1">
    <location>
        <begin position="122"/>
        <end position="138"/>
    </location>
</feature>
<proteinExistence type="predicted"/>
<name>A0A8W8J8U1_MAGGI</name>
<accession>A0A8W8J8U1</accession>
<evidence type="ECO:0000256" key="2">
    <source>
        <dbReference type="SAM" id="Phobius"/>
    </source>
</evidence>
<keyword evidence="4" id="KW-1185">Reference proteome</keyword>